<dbReference type="OrthoDB" id="7857597at2759"/>
<organism evidence="2 3">
    <name type="scientific">Drosophila hydei</name>
    <name type="common">Fruit fly</name>
    <dbReference type="NCBI Taxonomy" id="7224"/>
    <lineage>
        <taxon>Eukaryota</taxon>
        <taxon>Metazoa</taxon>
        <taxon>Ecdysozoa</taxon>
        <taxon>Arthropoda</taxon>
        <taxon>Hexapoda</taxon>
        <taxon>Insecta</taxon>
        <taxon>Pterygota</taxon>
        <taxon>Neoptera</taxon>
        <taxon>Endopterygota</taxon>
        <taxon>Diptera</taxon>
        <taxon>Brachycera</taxon>
        <taxon>Muscomorpha</taxon>
        <taxon>Ephydroidea</taxon>
        <taxon>Drosophilidae</taxon>
        <taxon>Drosophila</taxon>
    </lineage>
</organism>
<proteinExistence type="predicted"/>
<gene>
    <name evidence="3" type="primary">LOC111601147</name>
</gene>
<protein>
    <submittedName>
        <fullName evidence="3">Uncharacterized protein LOC111601147 isoform X2</fullName>
    </submittedName>
</protein>
<evidence type="ECO:0000256" key="1">
    <source>
        <dbReference type="SAM" id="Phobius"/>
    </source>
</evidence>
<name>A0A6J1M8Z3_DROHY</name>
<keyword evidence="1" id="KW-0472">Membrane</keyword>
<sequence length="127" mass="14670">MIAYMKKFLFCIPLRVGNIFIGYFCIVHGFGNVWIVILKFSNLCKRLIWVWFLQSQINIIAGIVLLAVTFNIVVKLSSLIIELVFYLLLTSSDLSNNIMFAYSLGSIIINLYFVIVIFSFYHETIRA</sequence>
<dbReference type="Proteomes" id="UP000504633">
    <property type="component" value="Unplaced"/>
</dbReference>
<keyword evidence="1" id="KW-0812">Transmembrane</keyword>
<dbReference type="GeneID" id="111601147"/>
<evidence type="ECO:0000313" key="3">
    <source>
        <dbReference type="RefSeq" id="XP_023173383.1"/>
    </source>
</evidence>
<reference evidence="3" key="1">
    <citation type="submission" date="2025-08" db="UniProtKB">
        <authorList>
            <consortium name="RefSeq"/>
        </authorList>
    </citation>
    <scope>IDENTIFICATION</scope>
    <source>
        <strain evidence="3">15085-1641.00</strain>
        <tissue evidence="3">Whole body</tissue>
    </source>
</reference>
<dbReference type="RefSeq" id="XP_023173383.1">
    <property type="nucleotide sequence ID" value="XM_023317615.2"/>
</dbReference>
<evidence type="ECO:0000313" key="2">
    <source>
        <dbReference type="Proteomes" id="UP000504633"/>
    </source>
</evidence>
<feature type="transmembrane region" description="Helical" evidence="1">
    <location>
        <begin position="59"/>
        <end position="88"/>
    </location>
</feature>
<accession>A0A6J1M8Z3</accession>
<feature type="transmembrane region" description="Helical" evidence="1">
    <location>
        <begin position="100"/>
        <end position="121"/>
    </location>
</feature>
<keyword evidence="2" id="KW-1185">Reference proteome</keyword>
<keyword evidence="1" id="KW-1133">Transmembrane helix</keyword>
<feature type="transmembrane region" description="Helical" evidence="1">
    <location>
        <begin position="20"/>
        <end position="38"/>
    </location>
</feature>
<dbReference type="AlphaFoldDB" id="A0A6J1M8Z3"/>